<dbReference type="Gene3D" id="3.40.50.2000">
    <property type="entry name" value="Glycogen Phosphorylase B"/>
    <property type="match status" value="2"/>
</dbReference>
<evidence type="ECO:0000313" key="2">
    <source>
        <dbReference type="EMBL" id="ACL25688.1"/>
    </source>
</evidence>
<dbReference type="AlphaFoldDB" id="B8G5I2"/>
<keyword evidence="2" id="KW-0808">Transferase</keyword>
<dbReference type="SUPFAM" id="SSF53756">
    <property type="entry name" value="UDP-Glycosyltransferase/glycogen phosphorylase"/>
    <property type="match status" value="1"/>
</dbReference>
<keyword evidence="3" id="KW-1185">Reference proteome</keyword>
<dbReference type="InterPro" id="IPR028098">
    <property type="entry name" value="Glyco_trans_4-like_N"/>
</dbReference>
<dbReference type="KEGG" id="cag:Cagg_2826"/>
<proteinExistence type="predicted"/>
<dbReference type="Pfam" id="PF13692">
    <property type="entry name" value="Glyco_trans_1_4"/>
    <property type="match status" value="1"/>
</dbReference>
<dbReference type="OrthoDB" id="9806653at2"/>
<dbReference type="RefSeq" id="WP_015941544.1">
    <property type="nucleotide sequence ID" value="NC_011831.1"/>
</dbReference>
<name>B8G5I2_CHLAD</name>
<dbReference type="CAZy" id="GT4">
    <property type="family name" value="Glycosyltransferase Family 4"/>
</dbReference>
<sequence length="414" mass="44734">MRILMLASSLPKYPRETTAPFIEEIAAGIVARGHQVTLVAPWHPDLRRQARERGIELRFFRYAPHPALNIWGYAQSLQSDTQVRERAWLAAPFALTASWWALRRELRRAQAVGQPFDLVQAHWVLPNGPPAALAALAAQLPLVVSLHGSDIYLAETQPVMGKFAGLVFRKAAAVTACSADLSMRGVRLGANPARTFVIPYGVDPMQFRPDPAAAQRFRDAWHIPADAPLVLGLGRLVAKKGFSVLLDAWPAVLRMHPTARLVIAGYGDLRPALEAQAARLGIAPMVIFTGQLDRAWAVMAMAAADVFALPIVRDGVDGLPNVLLEAMGAARPIVAARVAGVPDVISDGVHGLIVPERDPAALAAAIGRLIADRALAERLGAAARRRIIEELTWANTAARYEAAFVAAVRGRSWA</sequence>
<dbReference type="PANTHER" id="PTHR12526">
    <property type="entry name" value="GLYCOSYLTRANSFERASE"/>
    <property type="match status" value="1"/>
</dbReference>
<gene>
    <name evidence="2" type="ordered locus">Cagg_2826</name>
</gene>
<dbReference type="STRING" id="326427.Cagg_2826"/>
<protein>
    <submittedName>
        <fullName evidence="2">Glycosyl transferase group 1</fullName>
    </submittedName>
</protein>
<evidence type="ECO:0000259" key="1">
    <source>
        <dbReference type="Pfam" id="PF13439"/>
    </source>
</evidence>
<dbReference type="Proteomes" id="UP000002508">
    <property type="component" value="Chromosome"/>
</dbReference>
<dbReference type="HOGENOM" id="CLU_009583_14_2_0"/>
<feature type="domain" description="Glycosyltransferase subfamily 4-like N-terminal" evidence="1">
    <location>
        <begin position="22"/>
        <end position="204"/>
    </location>
</feature>
<dbReference type="EMBL" id="CP001337">
    <property type="protein sequence ID" value="ACL25688.1"/>
    <property type="molecule type" value="Genomic_DNA"/>
</dbReference>
<dbReference type="Pfam" id="PF13439">
    <property type="entry name" value="Glyco_transf_4"/>
    <property type="match status" value="1"/>
</dbReference>
<organism evidence="2 3">
    <name type="scientific">Chloroflexus aggregans (strain MD-66 / DSM 9485)</name>
    <dbReference type="NCBI Taxonomy" id="326427"/>
    <lineage>
        <taxon>Bacteria</taxon>
        <taxon>Bacillati</taxon>
        <taxon>Chloroflexota</taxon>
        <taxon>Chloroflexia</taxon>
        <taxon>Chloroflexales</taxon>
        <taxon>Chloroflexineae</taxon>
        <taxon>Chloroflexaceae</taxon>
        <taxon>Chloroflexus</taxon>
    </lineage>
</organism>
<dbReference type="PANTHER" id="PTHR12526:SF636">
    <property type="entry name" value="BLL3647 PROTEIN"/>
    <property type="match status" value="1"/>
</dbReference>
<reference evidence="2" key="1">
    <citation type="submission" date="2008-12" db="EMBL/GenBank/DDBJ databases">
        <title>Complete sequence of Chloroflexus aggregans DSM 9485.</title>
        <authorList>
            <consortium name="US DOE Joint Genome Institute"/>
            <person name="Lucas S."/>
            <person name="Copeland A."/>
            <person name="Lapidus A."/>
            <person name="Glavina del Rio T."/>
            <person name="Dalin E."/>
            <person name="Tice H."/>
            <person name="Pitluck S."/>
            <person name="Foster B."/>
            <person name="Larimer F."/>
            <person name="Land M."/>
            <person name="Hauser L."/>
            <person name="Kyrpides N."/>
            <person name="Mikhailova N."/>
            <person name="Bryant D."/>
            <person name="Richardson P."/>
        </authorList>
    </citation>
    <scope>NUCLEOTIDE SEQUENCE</scope>
    <source>
        <strain evidence="2">DSM 9485</strain>
    </source>
</reference>
<dbReference type="eggNOG" id="COG0438">
    <property type="taxonomic scope" value="Bacteria"/>
</dbReference>
<evidence type="ECO:0000313" key="3">
    <source>
        <dbReference type="Proteomes" id="UP000002508"/>
    </source>
</evidence>
<accession>B8G5I2</accession>
<dbReference type="GO" id="GO:0016757">
    <property type="term" value="F:glycosyltransferase activity"/>
    <property type="evidence" value="ECO:0007669"/>
    <property type="project" value="TreeGrafter"/>
</dbReference>